<dbReference type="InterPro" id="IPR052589">
    <property type="entry name" value="Arf-GAP_dual-PH_domain"/>
</dbReference>
<dbReference type="Ensembl" id="ENSLCNT00005038578.1">
    <property type="protein sequence ID" value="ENSLCNP00005034578.1"/>
    <property type="gene ID" value="ENSLCNG00005022472.1"/>
</dbReference>
<dbReference type="PANTHER" id="PTHR46021">
    <property type="entry name" value="ARF-GAP WITH DUAL PH DOMAIN-CONTAINING PROTEIN 1-LIKE PROTEIN"/>
    <property type="match status" value="1"/>
</dbReference>
<dbReference type="SMART" id="SM00105">
    <property type="entry name" value="ArfGap"/>
    <property type="match status" value="1"/>
</dbReference>
<dbReference type="GO" id="GO:0008270">
    <property type="term" value="F:zinc ion binding"/>
    <property type="evidence" value="ECO:0007669"/>
    <property type="project" value="UniProtKB-KW"/>
</dbReference>
<dbReference type="GO" id="GO:0005547">
    <property type="term" value="F:phosphatidylinositol-3,4,5-trisphosphate binding"/>
    <property type="evidence" value="ECO:0007669"/>
    <property type="project" value="TreeGrafter"/>
</dbReference>
<evidence type="ECO:0000313" key="3">
    <source>
        <dbReference type="Ensembl" id="ENSLCNP00005034578.1"/>
    </source>
</evidence>
<accession>A0A667I5I8</accession>
<dbReference type="PANTHER" id="PTHR46021:SF5">
    <property type="entry name" value="ARF-GAP WITH DUAL PH DOMAIN-CONTAINING PROTEIN 1"/>
    <property type="match status" value="1"/>
</dbReference>
<dbReference type="InterPro" id="IPR037278">
    <property type="entry name" value="ARFGAP/RecO"/>
</dbReference>
<reference evidence="3" key="2">
    <citation type="submission" date="2025-09" db="UniProtKB">
        <authorList>
            <consortium name="Ensembl"/>
        </authorList>
    </citation>
    <scope>IDENTIFICATION</scope>
</reference>
<dbReference type="Pfam" id="PF01412">
    <property type="entry name" value="ArfGap"/>
    <property type="match status" value="1"/>
</dbReference>
<organism evidence="3 4">
    <name type="scientific">Lynx canadensis</name>
    <name type="common">Canada lynx</name>
    <name type="synonym">Felis canadensis</name>
    <dbReference type="NCBI Taxonomy" id="61383"/>
    <lineage>
        <taxon>Eukaryota</taxon>
        <taxon>Metazoa</taxon>
        <taxon>Chordata</taxon>
        <taxon>Craniata</taxon>
        <taxon>Vertebrata</taxon>
        <taxon>Euteleostomi</taxon>
        <taxon>Mammalia</taxon>
        <taxon>Eutheria</taxon>
        <taxon>Laurasiatheria</taxon>
        <taxon>Carnivora</taxon>
        <taxon>Feliformia</taxon>
        <taxon>Felidae</taxon>
        <taxon>Felinae</taxon>
        <taxon>Lynx</taxon>
    </lineage>
</organism>
<keyword evidence="1" id="KW-0863">Zinc-finger</keyword>
<dbReference type="InterPro" id="IPR038508">
    <property type="entry name" value="ArfGAP_dom_sf"/>
</dbReference>
<dbReference type="PROSITE" id="PS50115">
    <property type="entry name" value="ARFGAP"/>
    <property type="match status" value="1"/>
</dbReference>
<evidence type="ECO:0000313" key="4">
    <source>
        <dbReference type="Proteomes" id="UP000472241"/>
    </source>
</evidence>
<name>A0A667I5I8_LYNCA</name>
<dbReference type="GO" id="GO:0005886">
    <property type="term" value="C:plasma membrane"/>
    <property type="evidence" value="ECO:0007669"/>
    <property type="project" value="TreeGrafter"/>
</dbReference>
<proteinExistence type="predicted"/>
<dbReference type="SUPFAM" id="SSF57863">
    <property type="entry name" value="ArfGap/RecO-like zinc finger"/>
    <property type="match status" value="1"/>
</dbReference>
<feature type="domain" description="Arf-GAP" evidence="2">
    <location>
        <begin position="25"/>
        <end position="89"/>
    </location>
</feature>
<dbReference type="Gene3D" id="1.10.220.150">
    <property type="entry name" value="Arf GTPase activating protein"/>
    <property type="match status" value="1"/>
</dbReference>
<dbReference type="InterPro" id="IPR001164">
    <property type="entry name" value="ArfGAP_dom"/>
</dbReference>
<protein>
    <recommendedName>
        <fullName evidence="2">Arf-GAP domain-containing protein</fullName>
    </recommendedName>
</protein>
<dbReference type="Proteomes" id="UP000472241">
    <property type="component" value="Unplaced"/>
</dbReference>
<keyword evidence="4" id="KW-1185">Reference proteome</keyword>
<dbReference type="PRINTS" id="PR00405">
    <property type="entry name" value="REVINTRACTNG"/>
</dbReference>
<dbReference type="GO" id="GO:0005737">
    <property type="term" value="C:cytoplasm"/>
    <property type="evidence" value="ECO:0007669"/>
    <property type="project" value="TreeGrafter"/>
</dbReference>
<reference evidence="3" key="1">
    <citation type="submission" date="2025-08" db="UniProtKB">
        <authorList>
            <consortium name="Ensembl"/>
        </authorList>
    </citation>
    <scope>IDENTIFICATION</scope>
</reference>
<evidence type="ECO:0000259" key="2">
    <source>
        <dbReference type="PROSITE" id="PS50115"/>
    </source>
</evidence>
<keyword evidence="1" id="KW-0479">Metal-binding</keyword>
<dbReference type="AlphaFoldDB" id="A0A667I5I8"/>
<dbReference type="GO" id="GO:0005096">
    <property type="term" value="F:GTPase activator activity"/>
    <property type="evidence" value="ECO:0007669"/>
    <property type="project" value="InterPro"/>
</dbReference>
<sequence>PWLNAEPGKPAEKWTRAPDRVKGSCLCLPDPDWASYTLGVFICLSCSGIHQNIPQVSKVKSVRLDAWEEAQVEVRPRGDGAAGGHRGTRGGSWNLNSCTWEVTCL</sequence>
<keyword evidence="1" id="KW-0862">Zinc</keyword>
<evidence type="ECO:0000256" key="1">
    <source>
        <dbReference type="PROSITE-ProRule" id="PRU00288"/>
    </source>
</evidence>